<keyword evidence="3" id="KW-1185">Reference proteome</keyword>
<dbReference type="SUPFAM" id="SSF50974">
    <property type="entry name" value="Nitrous oxide reductase, N-terminal domain"/>
    <property type="match status" value="1"/>
</dbReference>
<feature type="signal peptide" evidence="1">
    <location>
        <begin position="1"/>
        <end position="28"/>
    </location>
</feature>
<dbReference type="AlphaFoldDB" id="A0A1Y6BSI0"/>
<name>A0A1Y6BSI0_9BACT</name>
<dbReference type="InterPro" id="IPR051200">
    <property type="entry name" value="Host-pathogen_enzymatic-act"/>
</dbReference>
<proteinExistence type="predicted"/>
<dbReference type="Proteomes" id="UP000192907">
    <property type="component" value="Unassembled WGS sequence"/>
</dbReference>
<evidence type="ECO:0000256" key="1">
    <source>
        <dbReference type="SAM" id="SignalP"/>
    </source>
</evidence>
<keyword evidence="1" id="KW-0732">Signal</keyword>
<organism evidence="2 3">
    <name type="scientific">Pseudobacteriovorax antillogorgiicola</name>
    <dbReference type="NCBI Taxonomy" id="1513793"/>
    <lineage>
        <taxon>Bacteria</taxon>
        <taxon>Pseudomonadati</taxon>
        <taxon>Bdellovibrionota</taxon>
        <taxon>Oligoflexia</taxon>
        <taxon>Oligoflexales</taxon>
        <taxon>Pseudobacteriovoracaceae</taxon>
        <taxon>Pseudobacteriovorax</taxon>
    </lineage>
</organism>
<keyword evidence="2" id="KW-0238">DNA-binding</keyword>
<accession>A0A1Y6BSI0</accession>
<sequence>MKAQNAELCLKIVSICTFCIGFMSSAHGYANYDKGGEHPDTKQVMFVGNNWDGTVTVIEPEGAYSHVGRMNAIPDYEERMKEIKGSPIRMFFFYGIRATVGEGNDQFVDDMYSTPDGSALVISRPSFADVVSISLQTGKINWRFPVEGYRADHMAVSPDGREVAVSASTGNVVHLLDIYTGKENGRFETGDKPHENKYINGGRYVFNAAIGDVNTPFDAPWLDFTKGDRKITIYDRESKSVTNHIDMRDRLDAFGRKDLSDSIRPYTFSPDEKTLYFQVSFFNGVVEYDFATDSITRIIPLPEGAAPKSRVSYVNDSRHHGLSINSDGTKLCVAGTMDEYATIVDISSGETGPIISAGKPYWATESADGQACVISESDTDVVTVIDFESGEKIMSVDVGNHPQRVRLGVVPRGWQSPSENRG</sequence>
<dbReference type="InterPro" id="IPR015943">
    <property type="entry name" value="WD40/YVTN_repeat-like_dom_sf"/>
</dbReference>
<gene>
    <name evidence="2" type="ORF">SAMN06296036_106127</name>
</gene>
<protein>
    <submittedName>
        <fullName evidence="2">DNA-binding beta-propeller fold protein YncE</fullName>
    </submittedName>
</protein>
<dbReference type="GO" id="GO:0003677">
    <property type="term" value="F:DNA binding"/>
    <property type="evidence" value="ECO:0007669"/>
    <property type="project" value="UniProtKB-KW"/>
</dbReference>
<dbReference type="PANTHER" id="PTHR47197:SF3">
    <property type="entry name" value="DIHYDRO-HEME D1 DEHYDROGENASE"/>
    <property type="match status" value="1"/>
</dbReference>
<feature type="chain" id="PRO_5012509188" evidence="1">
    <location>
        <begin position="29"/>
        <end position="422"/>
    </location>
</feature>
<reference evidence="3" key="1">
    <citation type="submission" date="2017-04" db="EMBL/GenBank/DDBJ databases">
        <authorList>
            <person name="Varghese N."/>
            <person name="Submissions S."/>
        </authorList>
    </citation>
    <scope>NUCLEOTIDE SEQUENCE [LARGE SCALE GENOMIC DNA]</scope>
    <source>
        <strain evidence="3">RKEM611</strain>
    </source>
</reference>
<dbReference type="EMBL" id="FWZT01000006">
    <property type="protein sequence ID" value="SMF17623.1"/>
    <property type="molecule type" value="Genomic_DNA"/>
</dbReference>
<evidence type="ECO:0000313" key="2">
    <source>
        <dbReference type="EMBL" id="SMF17623.1"/>
    </source>
</evidence>
<dbReference type="STRING" id="1513793.SAMN06296036_106127"/>
<dbReference type="InterPro" id="IPR011045">
    <property type="entry name" value="N2O_reductase_N"/>
</dbReference>
<dbReference type="PANTHER" id="PTHR47197">
    <property type="entry name" value="PROTEIN NIRF"/>
    <property type="match status" value="1"/>
</dbReference>
<dbReference type="RefSeq" id="WP_143478156.1">
    <property type="nucleotide sequence ID" value="NZ_FWZT01000006.1"/>
</dbReference>
<dbReference type="Gene3D" id="2.130.10.10">
    <property type="entry name" value="YVTN repeat-like/Quinoprotein amine dehydrogenase"/>
    <property type="match status" value="2"/>
</dbReference>
<evidence type="ECO:0000313" key="3">
    <source>
        <dbReference type="Proteomes" id="UP000192907"/>
    </source>
</evidence>